<dbReference type="GO" id="GO:0061578">
    <property type="term" value="F:K63-linked deubiquitinase activity"/>
    <property type="evidence" value="ECO:0007669"/>
    <property type="project" value="InterPro"/>
</dbReference>
<keyword evidence="4" id="KW-0479">Metal-binding</keyword>
<evidence type="ECO:0000256" key="7">
    <source>
        <dbReference type="ARBA" id="ARBA00022833"/>
    </source>
</evidence>
<dbReference type="InterPro" id="IPR037518">
    <property type="entry name" value="MPN"/>
</dbReference>
<evidence type="ECO:0000256" key="3">
    <source>
        <dbReference type="ARBA" id="ARBA00022670"/>
    </source>
</evidence>
<dbReference type="GO" id="GO:0016020">
    <property type="term" value="C:membrane"/>
    <property type="evidence" value="ECO:0007669"/>
    <property type="project" value="TreeGrafter"/>
</dbReference>
<dbReference type="InterPro" id="IPR000555">
    <property type="entry name" value="JAMM/MPN+_dom"/>
</dbReference>
<comment type="cofactor">
    <cofactor evidence="1">
        <name>Zn(2+)</name>
        <dbReference type="ChEBI" id="CHEBI:29105"/>
    </cofactor>
</comment>
<proteinExistence type="inferred from homology"/>
<comment type="caution">
    <text evidence="10">The sequence shown here is derived from an EMBL/GenBank/DDBJ whole genome shotgun (WGS) entry which is preliminary data.</text>
</comment>
<name>A0A200QH57_MACCD</name>
<keyword evidence="3" id="KW-0645">Protease</keyword>
<dbReference type="GO" id="GO:0005768">
    <property type="term" value="C:endosome"/>
    <property type="evidence" value="ECO:0007669"/>
    <property type="project" value="TreeGrafter"/>
</dbReference>
<dbReference type="CDD" id="cd08066">
    <property type="entry name" value="MPN_AMSH_like"/>
    <property type="match status" value="1"/>
</dbReference>
<dbReference type="FunFam" id="3.40.140.10:FF:000046">
    <property type="entry name" value="AMSH-like ubiquitin thioesterase 2"/>
    <property type="match status" value="1"/>
</dbReference>
<dbReference type="GO" id="GO:0046872">
    <property type="term" value="F:metal ion binding"/>
    <property type="evidence" value="ECO:0007669"/>
    <property type="project" value="UniProtKB-KW"/>
</dbReference>
<evidence type="ECO:0000256" key="2">
    <source>
        <dbReference type="ARBA" id="ARBA00010981"/>
    </source>
</evidence>
<dbReference type="Proteomes" id="UP000195402">
    <property type="component" value="Unassembled WGS sequence"/>
</dbReference>
<keyword evidence="11" id="KW-1185">Reference proteome</keyword>
<dbReference type="PROSITE" id="PS50249">
    <property type="entry name" value="MPN"/>
    <property type="match status" value="1"/>
</dbReference>
<feature type="domain" description="MPN" evidence="9">
    <location>
        <begin position="205"/>
        <end position="344"/>
    </location>
</feature>
<dbReference type="GO" id="GO:0070536">
    <property type="term" value="P:protein K63-linked deubiquitination"/>
    <property type="evidence" value="ECO:0007669"/>
    <property type="project" value="InterPro"/>
</dbReference>
<evidence type="ECO:0000256" key="5">
    <source>
        <dbReference type="ARBA" id="ARBA00022786"/>
    </source>
</evidence>
<gene>
    <name evidence="10" type="ORF">BVC80_1753g28</name>
</gene>
<organism evidence="10 11">
    <name type="scientific">Macleaya cordata</name>
    <name type="common">Five-seeded plume-poppy</name>
    <name type="synonym">Bocconia cordata</name>
    <dbReference type="NCBI Taxonomy" id="56857"/>
    <lineage>
        <taxon>Eukaryota</taxon>
        <taxon>Viridiplantae</taxon>
        <taxon>Streptophyta</taxon>
        <taxon>Embryophyta</taxon>
        <taxon>Tracheophyta</taxon>
        <taxon>Spermatophyta</taxon>
        <taxon>Magnoliopsida</taxon>
        <taxon>Ranunculales</taxon>
        <taxon>Papaveraceae</taxon>
        <taxon>Papaveroideae</taxon>
        <taxon>Macleaya</taxon>
    </lineage>
</organism>
<dbReference type="AlphaFoldDB" id="A0A200QH57"/>
<dbReference type="SUPFAM" id="SSF102712">
    <property type="entry name" value="JAB1/MPN domain"/>
    <property type="match status" value="1"/>
</dbReference>
<evidence type="ECO:0000256" key="6">
    <source>
        <dbReference type="ARBA" id="ARBA00022801"/>
    </source>
</evidence>
<dbReference type="EMBL" id="MVGT01002045">
    <property type="protein sequence ID" value="OVA09833.1"/>
    <property type="molecule type" value="Genomic_DNA"/>
</dbReference>
<evidence type="ECO:0000313" key="10">
    <source>
        <dbReference type="EMBL" id="OVA09833.1"/>
    </source>
</evidence>
<dbReference type="Gene3D" id="3.40.140.10">
    <property type="entry name" value="Cytidine Deaminase, domain 2"/>
    <property type="match status" value="1"/>
</dbReference>
<dbReference type="STRING" id="56857.A0A200QH57"/>
<evidence type="ECO:0000313" key="11">
    <source>
        <dbReference type="Proteomes" id="UP000195402"/>
    </source>
</evidence>
<evidence type="ECO:0000256" key="1">
    <source>
        <dbReference type="ARBA" id="ARBA00001947"/>
    </source>
</evidence>
<evidence type="ECO:0000259" key="9">
    <source>
        <dbReference type="PROSITE" id="PS50249"/>
    </source>
</evidence>
<protein>
    <submittedName>
        <fullName evidence="10">JAB/MPN domain</fullName>
    </submittedName>
</protein>
<dbReference type="InParanoid" id="A0A200QH57"/>
<dbReference type="InterPro" id="IPR044098">
    <property type="entry name" value="STAMBP/STALP-like_MPN"/>
</dbReference>
<dbReference type="SMART" id="SM00232">
    <property type="entry name" value="JAB_MPN"/>
    <property type="match status" value="1"/>
</dbReference>
<dbReference type="Gene3D" id="1.20.58.80">
    <property type="entry name" value="Phosphotransferase system, lactose/cellobiose-type IIA subunit"/>
    <property type="match status" value="1"/>
</dbReference>
<reference evidence="10 11" key="1">
    <citation type="journal article" date="2017" name="Mol. Plant">
        <title>The Genome of Medicinal Plant Macleaya cordata Provides New Insights into Benzylisoquinoline Alkaloids Metabolism.</title>
        <authorList>
            <person name="Liu X."/>
            <person name="Liu Y."/>
            <person name="Huang P."/>
            <person name="Ma Y."/>
            <person name="Qing Z."/>
            <person name="Tang Q."/>
            <person name="Cao H."/>
            <person name="Cheng P."/>
            <person name="Zheng Y."/>
            <person name="Yuan Z."/>
            <person name="Zhou Y."/>
            <person name="Liu J."/>
            <person name="Tang Z."/>
            <person name="Zhuo Y."/>
            <person name="Zhang Y."/>
            <person name="Yu L."/>
            <person name="Huang J."/>
            <person name="Yang P."/>
            <person name="Peng Q."/>
            <person name="Zhang J."/>
            <person name="Jiang W."/>
            <person name="Zhang Z."/>
            <person name="Lin K."/>
            <person name="Ro D.K."/>
            <person name="Chen X."/>
            <person name="Xiong X."/>
            <person name="Shang Y."/>
            <person name="Huang S."/>
            <person name="Zeng J."/>
        </authorList>
    </citation>
    <scope>NUCLEOTIDE SEQUENCE [LARGE SCALE GENOMIC DNA]</scope>
    <source>
        <strain evidence="11">cv. BLH2017</strain>
        <tissue evidence="10">Root</tissue>
    </source>
</reference>
<dbReference type="InterPro" id="IPR015063">
    <property type="entry name" value="USP8_dimer"/>
</dbReference>
<evidence type="ECO:0000256" key="8">
    <source>
        <dbReference type="ARBA" id="ARBA00023049"/>
    </source>
</evidence>
<dbReference type="OMA" id="IASHMIN"/>
<dbReference type="Pfam" id="PF08969">
    <property type="entry name" value="USP8_dimer"/>
    <property type="match status" value="1"/>
</dbReference>
<dbReference type="GO" id="GO:0140492">
    <property type="term" value="F:metal-dependent deubiquitinase activity"/>
    <property type="evidence" value="ECO:0007669"/>
    <property type="project" value="InterPro"/>
</dbReference>
<dbReference type="Pfam" id="PF01398">
    <property type="entry name" value="JAB"/>
    <property type="match status" value="1"/>
</dbReference>
<keyword evidence="7" id="KW-0862">Zinc</keyword>
<dbReference type="GO" id="GO:0006508">
    <property type="term" value="P:proteolysis"/>
    <property type="evidence" value="ECO:0007669"/>
    <property type="project" value="UniProtKB-KW"/>
</dbReference>
<evidence type="ECO:0000256" key="4">
    <source>
        <dbReference type="ARBA" id="ARBA00022723"/>
    </source>
</evidence>
<sequence length="379" mass="42814">MDISGAPKTDNKFPLSFYYRIADQLITQANQCRDEQNTTDLYTTLNRYCSLLSIVPQHRSYSTYSAKEKLHHNKIHEEYIKELEYLKPQLSCNSSSEKDLASPSNGQKKLKFCQKAETENQSCDNKGNIGLASAITLDSCTRCSSPCSTFSTMDMDWSVNVHLVTQSSPSPALSYIQNMPQASSVSHITVADSTRKYSKSFFQDIHISARLMEDFLELASDNTKKDLETCGVLAAFLKDRIFYVTTLIIPKQESTSNSCQAINEEEIYAIQDEHSLFPLGWIHTHPSQTCFMSSIDLHTQFSYQVMLPEAVAVVMAPTDSSRSYGIFRLSVPGGIDVLRECDERGFHSHQEPSDGSPIYEDCSNVYINPNLRFEIFDLR</sequence>
<dbReference type="OrthoDB" id="3640at2759"/>
<keyword evidence="5" id="KW-0833">Ubl conjugation pathway</keyword>
<comment type="similarity">
    <text evidence="2">Belongs to the peptidase M67C family.</text>
</comment>
<accession>A0A200QH57</accession>
<dbReference type="PANTHER" id="PTHR12947:SF13">
    <property type="entry name" value="FI19924P1"/>
    <property type="match status" value="1"/>
</dbReference>
<keyword evidence="8" id="KW-0482">Metalloprotease</keyword>
<dbReference type="PANTHER" id="PTHR12947">
    <property type="entry name" value="AMSH-LIKE PROTEASE"/>
    <property type="match status" value="1"/>
</dbReference>
<keyword evidence="6" id="KW-0378">Hydrolase</keyword>